<dbReference type="InterPro" id="IPR001841">
    <property type="entry name" value="Znf_RING"/>
</dbReference>
<reference evidence="5" key="1">
    <citation type="journal article" date="2016" name="Nat. Genet.">
        <title>A high-quality carrot genome assembly provides new insights into carotenoid accumulation and asterid genome evolution.</title>
        <authorList>
            <person name="Iorizzo M."/>
            <person name="Ellison S."/>
            <person name="Senalik D."/>
            <person name="Zeng P."/>
            <person name="Satapoomin P."/>
            <person name="Huang J."/>
            <person name="Bowman M."/>
            <person name="Iovene M."/>
            <person name="Sanseverino W."/>
            <person name="Cavagnaro P."/>
            <person name="Yildiz M."/>
            <person name="Macko-Podgorni A."/>
            <person name="Moranska E."/>
            <person name="Grzebelus E."/>
            <person name="Grzebelus D."/>
            <person name="Ashrafi H."/>
            <person name="Zheng Z."/>
            <person name="Cheng S."/>
            <person name="Spooner D."/>
            <person name="Van Deynze A."/>
            <person name="Simon P."/>
        </authorList>
    </citation>
    <scope>NUCLEOTIDE SEQUENCE [LARGE SCALE GENOMIC DNA]</scope>
    <source>
        <tissue evidence="5">Leaf</tissue>
    </source>
</reference>
<dbReference type="AlphaFoldDB" id="A0A161WST9"/>
<sequence length="168" mass="18560">MREWDPPSTLTPPSPSPPPKTSLPMLYYGLVVVAAAALVLAVYNFIIVKWCANQRHRMNVPNSSIGSSVDSSSITNLGRSFKYKKGEGSVCLGYDNQECPVCLSVFEEEEHVKQLPVCKHSFHAPCIDMWLYSHLDCPLCRAPVEPQPQTHHRPSTSGASMTDPVLHA</sequence>
<accession>A0A161WST9</accession>
<dbReference type="UniPathway" id="UPA00143"/>
<evidence type="ECO:0000313" key="6">
    <source>
        <dbReference type="EMBL" id="WOG92666.1"/>
    </source>
</evidence>
<gene>
    <name evidence="5" type="ORF">DCAR_010499</name>
    <name evidence="6" type="ORF">DCAR_0311941</name>
</gene>
<dbReference type="EMBL" id="LNRQ01000003">
    <property type="protein sequence ID" value="KZN01745.1"/>
    <property type="molecule type" value="Genomic_DNA"/>
</dbReference>
<keyword evidence="1" id="KW-0862">Zinc</keyword>
<reference evidence="6" key="2">
    <citation type="submission" date="2022-03" db="EMBL/GenBank/DDBJ databases">
        <title>Draft title - Genomic analysis of global carrot germplasm unveils the trajectory of domestication and the origin of high carotenoid orange carrot.</title>
        <authorList>
            <person name="Iorizzo M."/>
            <person name="Ellison S."/>
            <person name="Senalik D."/>
            <person name="Macko-Podgorni A."/>
            <person name="Grzebelus D."/>
            <person name="Bostan H."/>
            <person name="Rolling W."/>
            <person name="Curaba J."/>
            <person name="Simon P."/>
        </authorList>
    </citation>
    <scope>NUCLEOTIDE SEQUENCE</scope>
    <source>
        <tissue evidence="6">Leaf</tissue>
    </source>
</reference>
<evidence type="ECO:0000313" key="7">
    <source>
        <dbReference type="Proteomes" id="UP000077755"/>
    </source>
</evidence>
<dbReference type="PANTHER" id="PTHR45676">
    <property type="entry name" value="RING-H2 FINGER PROTEIN ATL51-RELATED"/>
    <property type="match status" value="1"/>
</dbReference>
<dbReference type="InterPro" id="IPR013083">
    <property type="entry name" value="Znf_RING/FYVE/PHD"/>
</dbReference>
<name>A0A161WST9_DAUCS</name>
<dbReference type="Gramene" id="KZN01745">
    <property type="protein sequence ID" value="KZN01745"/>
    <property type="gene ID" value="DCAR_010499"/>
</dbReference>
<dbReference type="GO" id="GO:0008270">
    <property type="term" value="F:zinc ion binding"/>
    <property type="evidence" value="ECO:0007669"/>
    <property type="project" value="UniProtKB-KW"/>
</dbReference>
<dbReference type="SUPFAM" id="SSF57850">
    <property type="entry name" value="RING/U-box"/>
    <property type="match status" value="1"/>
</dbReference>
<dbReference type="Proteomes" id="UP000077755">
    <property type="component" value="Chromosome 3"/>
</dbReference>
<dbReference type="PROSITE" id="PS50089">
    <property type="entry name" value="ZF_RING_2"/>
    <property type="match status" value="1"/>
</dbReference>
<keyword evidence="1" id="KW-0863">Zinc-finger</keyword>
<dbReference type="GO" id="GO:0016567">
    <property type="term" value="P:protein ubiquitination"/>
    <property type="evidence" value="ECO:0007669"/>
    <property type="project" value="UniProtKB-UniPathway"/>
</dbReference>
<evidence type="ECO:0000259" key="4">
    <source>
        <dbReference type="PROSITE" id="PS50089"/>
    </source>
</evidence>
<proteinExistence type="predicted"/>
<dbReference type="Gene3D" id="3.30.40.10">
    <property type="entry name" value="Zinc/RING finger domain, C3HC4 (zinc finger)"/>
    <property type="match status" value="1"/>
</dbReference>
<feature type="region of interest" description="Disordered" evidence="2">
    <location>
        <begin position="148"/>
        <end position="168"/>
    </location>
</feature>
<evidence type="ECO:0000256" key="1">
    <source>
        <dbReference type="PROSITE-ProRule" id="PRU00175"/>
    </source>
</evidence>
<feature type="domain" description="RING-type" evidence="4">
    <location>
        <begin position="99"/>
        <end position="141"/>
    </location>
</feature>
<feature type="transmembrane region" description="Helical" evidence="3">
    <location>
        <begin position="25"/>
        <end position="48"/>
    </location>
</feature>
<keyword evidence="3" id="KW-1133">Transmembrane helix</keyword>
<keyword evidence="3" id="KW-0812">Transmembrane</keyword>
<keyword evidence="7" id="KW-1185">Reference proteome</keyword>
<dbReference type="PANTHER" id="PTHR45676:SF84">
    <property type="entry name" value="RING-TYPE DOMAIN-CONTAINING PROTEIN"/>
    <property type="match status" value="1"/>
</dbReference>
<dbReference type="Pfam" id="PF13639">
    <property type="entry name" value="zf-RING_2"/>
    <property type="match status" value="1"/>
</dbReference>
<organism evidence="5">
    <name type="scientific">Daucus carota subsp. sativus</name>
    <name type="common">Carrot</name>
    <dbReference type="NCBI Taxonomy" id="79200"/>
    <lineage>
        <taxon>Eukaryota</taxon>
        <taxon>Viridiplantae</taxon>
        <taxon>Streptophyta</taxon>
        <taxon>Embryophyta</taxon>
        <taxon>Tracheophyta</taxon>
        <taxon>Spermatophyta</taxon>
        <taxon>Magnoliopsida</taxon>
        <taxon>eudicotyledons</taxon>
        <taxon>Gunneridae</taxon>
        <taxon>Pentapetalae</taxon>
        <taxon>asterids</taxon>
        <taxon>campanulids</taxon>
        <taxon>Apiales</taxon>
        <taxon>Apiaceae</taxon>
        <taxon>Apioideae</taxon>
        <taxon>Scandiceae</taxon>
        <taxon>Daucinae</taxon>
        <taxon>Daucus</taxon>
        <taxon>Daucus sect. Daucus</taxon>
    </lineage>
</organism>
<evidence type="ECO:0000313" key="5">
    <source>
        <dbReference type="EMBL" id="KZN01745.1"/>
    </source>
</evidence>
<dbReference type="OMA" id="WRSHENN"/>
<dbReference type="EMBL" id="CP093345">
    <property type="protein sequence ID" value="WOG92666.1"/>
    <property type="molecule type" value="Genomic_DNA"/>
</dbReference>
<evidence type="ECO:0000256" key="3">
    <source>
        <dbReference type="SAM" id="Phobius"/>
    </source>
</evidence>
<protein>
    <recommendedName>
        <fullName evidence="4">RING-type domain-containing protein</fullName>
    </recommendedName>
</protein>
<evidence type="ECO:0000256" key="2">
    <source>
        <dbReference type="SAM" id="MobiDB-lite"/>
    </source>
</evidence>
<keyword evidence="1" id="KW-0479">Metal-binding</keyword>
<dbReference type="SMART" id="SM00184">
    <property type="entry name" value="RING"/>
    <property type="match status" value="1"/>
</dbReference>
<keyword evidence="3" id="KW-0472">Membrane</keyword>